<dbReference type="PANTHER" id="PTHR30348">
    <property type="entry name" value="UNCHARACTERIZED PROTEIN YECE"/>
    <property type="match status" value="1"/>
</dbReference>
<dbReference type="InterPro" id="IPR002763">
    <property type="entry name" value="DUF72"/>
</dbReference>
<accession>A0A0P9T2Y3</accession>
<sequence>MGARSSRLIVPRLPYYLGCPSWSENAWRDSLYPEDARPNDFLNLYTQVFNAVEGNTTFYARPAATTVQRWAEIMPADFRFTAKFHKDISHNGDLRDQVGAAGEFIRLLAPLGERIAPFWLQLPASFTPQRLAELVGFLDELNVPLAVEVRNMAFFMKGDEERMLNRLLLDRGIERICLDSRALFSCVSTDPAVLHAQSKKPKVPPRPAALTLFPQVRFIGGPDLEANDQFLVQWVEKVAVWIEEGRTPYVFLHTPDNVRAAEQAMRFHRQLMARLPGLPALFELDRGPQVEQLGLL</sequence>
<dbReference type="PANTHER" id="PTHR30348:SF9">
    <property type="entry name" value="UPF0759 PROTEIN YECE"/>
    <property type="match status" value="1"/>
</dbReference>
<dbReference type="EMBL" id="LJQI01000124">
    <property type="protein sequence ID" value="KPX34497.1"/>
    <property type="molecule type" value="Genomic_DNA"/>
</dbReference>
<dbReference type="AlphaFoldDB" id="A0A0P9T2Y3"/>
<comment type="caution">
    <text evidence="1">The sequence shown here is derived from an EMBL/GenBank/DDBJ whole genome shotgun (WGS) entry which is preliminary data.</text>
</comment>
<evidence type="ECO:0008006" key="3">
    <source>
        <dbReference type="Google" id="ProtNLM"/>
    </source>
</evidence>
<evidence type="ECO:0000313" key="1">
    <source>
        <dbReference type="EMBL" id="KPX34497.1"/>
    </source>
</evidence>
<dbReference type="PATRIC" id="fig|129137.4.peg.4609"/>
<dbReference type="Gene3D" id="3.20.20.410">
    <property type="entry name" value="Protein of unknown function UPF0759"/>
    <property type="match status" value="1"/>
</dbReference>
<protein>
    <recommendedName>
        <fullName evidence="3">DUF72 domain-containing protein</fullName>
    </recommendedName>
</protein>
<gene>
    <name evidence="1" type="ORF">ALO70_05351</name>
</gene>
<reference evidence="1 2" key="1">
    <citation type="submission" date="2015-09" db="EMBL/GenBank/DDBJ databases">
        <title>Genome announcement of multiple Pseudomonas syringae strains.</title>
        <authorList>
            <person name="Thakur S."/>
            <person name="Wang P.W."/>
            <person name="Gong Y."/>
            <person name="Weir B.S."/>
            <person name="Guttman D.S."/>
        </authorList>
    </citation>
    <scope>NUCLEOTIDE SEQUENCE [LARGE SCALE GENOMIC DNA]</scope>
    <source>
        <strain evidence="1 2">ICMP4455</strain>
    </source>
</reference>
<proteinExistence type="predicted"/>
<dbReference type="SUPFAM" id="SSF117396">
    <property type="entry name" value="TM1631-like"/>
    <property type="match status" value="1"/>
</dbReference>
<name>A0A0P9T2Y3_PSEA0</name>
<dbReference type="Proteomes" id="UP000050490">
    <property type="component" value="Unassembled WGS sequence"/>
</dbReference>
<evidence type="ECO:0000313" key="2">
    <source>
        <dbReference type="Proteomes" id="UP000050490"/>
    </source>
</evidence>
<dbReference type="InterPro" id="IPR036520">
    <property type="entry name" value="UPF0759_sf"/>
</dbReference>
<dbReference type="Pfam" id="PF01904">
    <property type="entry name" value="DUF72"/>
    <property type="match status" value="1"/>
</dbReference>
<organism evidence="1 2">
    <name type="scientific">Pseudomonas amygdali pv. eriobotryae</name>
    <dbReference type="NCBI Taxonomy" id="129137"/>
    <lineage>
        <taxon>Bacteria</taxon>
        <taxon>Pseudomonadati</taxon>
        <taxon>Pseudomonadota</taxon>
        <taxon>Gammaproteobacteria</taxon>
        <taxon>Pseudomonadales</taxon>
        <taxon>Pseudomonadaceae</taxon>
        <taxon>Pseudomonas</taxon>
        <taxon>Pseudomonas amygdali</taxon>
    </lineage>
</organism>